<accession>A0A822ZTF0</accession>
<name>A0A822ZTF0_NELNU</name>
<sequence>MFQKPPLSSPIRGGSASPSVRTLSLAAQKFVRNAIAKSSRSVDASCQPSGCEPQCRDSKSGKELDKVWKRWELTAMSSS</sequence>
<keyword evidence="2" id="KW-1185">Reference proteome</keyword>
<organism evidence="1 2">
    <name type="scientific">Nelumbo nucifera</name>
    <name type="common">Sacred lotus</name>
    <dbReference type="NCBI Taxonomy" id="4432"/>
    <lineage>
        <taxon>Eukaryota</taxon>
        <taxon>Viridiplantae</taxon>
        <taxon>Streptophyta</taxon>
        <taxon>Embryophyta</taxon>
        <taxon>Tracheophyta</taxon>
        <taxon>Spermatophyta</taxon>
        <taxon>Magnoliopsida</taxon>
        <taxon>Proteales</taxon>
        <taxon>Nelumbonaceae</taxon>
        <taxon>Nelumbo</taxon>
    </lineage>
</organism>
<protein>
    <submittedName>
        <fullName evidence="1">Uncharacterized protein</fullName>
    </submittedName>
</protein>
<gene>
    <name evidence="1" type="ORF">HUJ06_016748</name>
</gene>
<dbReference type="EMBL" id="DUZY01000008">
    <property type="protein sequence ID" value="DAD46811.1"/>
    <property type="molecule type" value="Genomic_DNA"/>
</dbReference>
<comment type="caution">
    <text evidence="1">The sequence shown here is derived from an EMBL/GenBank/DDBJ whole genome shotgun (WGS) entry which is preliminary data.</text>
</comment>
<dbReference type="Proteomes" id="UP000607653">
    <property type="component" value="Unassembled WGS sequence"/>
</dbReference>
<reference evidence="1 2" key="1">
    <citation type="journal article" date="2020" name="Mol. Biol. Evol.">
        <title>Distinct Expression and Methylation Patterns for Genes with Different Fates following a Single Whole-Genome Duplication in Flowering Plants.</title>
        <authorList>
            <person name="Shi T."/>
            <person name="Rahmani R.S."/>
            <person name="Gugger P.F."/>
            <person name="Wang M."/>
            <person name="Li H."/>
            <person name="Zhang Y."/>
            <person name="Li Z."/>
            <person name="Wang Q."/>
            <person name="Van de Peer Y."/>
            <person name="Marchal K."/>
            <person name="Chen J."/>
        </authorList>
    </citation>
    <scope>NUCLEOTIDE SEQUENCE [LARGE SCALE GENOMIC DNA]</scope>
    <source>
        <tissue evidence="1">Leaf</tissue>
    </source>
</reference>
<evidence type="ECO:0000313" key="1">
    <source>
        <dbReference type="EMBL" id="DAD46811.1"/>
    </source>
</evidence>
<evidence type="ECO:0000313" key="2">
    <source>
        <dbReference type="Proteomes" id="UP000607653"/>
    </source>
</evidence>
<dbReference type="AlphaFoldDB" id="A0A822ZTF0"/>
<proteinExistence type="predicted"/>